<dbReference type="EMBL" id="VCGU01000001">
    <property type="protein sequence ID" value="TRY80981.1"/>
    <property type="molecule type" value="Genomic_DNA"/>
</dbReference>
<sequence length="62" mass="6721">MNVMCSFHKIAKCEGSTQKNSLGSRNWAMTAETDFGDPASSVQSAVQGSINDYRLTLFITSS</sequence>
<proteinExistence type="predicted"/>
<dbReference type="Proteomes" id="UP000318571">
    <property type="component" value="Chromosome 12"/>
</dbReference>
<organism evidence="1 2">
    <name type="scientific">Tigriopus californicus</name>
    <name type="common">Marine copepod</name>
    <dbReference type="NCBI Taxonomy" id="6832"/>
    <lineage>
        <taxon>Eukaryota</taxon>
        <taxon>Metazoa</taxon>
        <taxon>Ecdysozoa</taxon>
        <taxon>Arthropoda</taxon>
        <taxon>Crustacea</taxon>
        <taxon>Multicrustacea</taxon>
        <taxon>Hexanauplia</taxon>
        <taxon>Copepoda</taxon>
        <taxon>Harpacticoida</taxon>
        <taxon>Harpacticidae</taxon>
        <taxon>Tigriopus</taxon>
    </lineage>
</organism>
<feature type="non-terminal residue" evidence="1">
    <location>
        <position position="62"/>
    </location>
</feature>
<keyword evidence="2" id="KW-1185">Reference proteome</keyword>
<gene>
    <name evidence="1" type="ORF">TCAL_15503</name>
</gene>
<evidence type="ECO:0000313" key="1">
    <source>
        <dbReference type="EMBL" id="TRY80981.1"/>
    </source>
</evidence>
<comment type="caution">
    <text evidence="1">The sequence shown here is derived from an EMBL/GenBank/DDBJ whole genome shotgun (WGS) entry which is preliminary data.</text>
</comment>
<reference evidence="1 2" key="1">
    <citation type="journal article" date="2018" name="Nat. Ecol. Evol.">
        <title>Genomic signatures of mitonuclear coevolution across populations of Tigriopus californicus.</title>
        <authorList>
            <person name="Barreto F.S."/>
            <person name="Watson E.T."/>
            <person name="Lima T.G."/>
            <person name="Willett C.S."/>
            <person name="Edmands S."/>
            <person name="Li W."/>
            <person name="Burton R.S."/>
        </authorList>
    </citation>
    <scope>NUCLEOTIDE SEQUENCE [LARGE SCALE GENOMIC DNA]</scope>
    <source>
        <strain evidence="1 2">San Diego</strain>
    </source>
</reference>
<name>A0A553PTH1_TIGCA</name>
<evidence type="ECO:0000313" key="2">
    <source>
        <dbReference type="Proteomes" id="UP000318571"/>
    </source>
</evidence>
<protein>
    <submittedName>
        <fullName evidence="1">Uncharacterized protein</fullName>
    </submittedName>
</protein>
<dbReference type="AlphaFoldDB" id="A0A553PTH1"/>
<accession>A0A553PTH1</accession>